<evidence type="ECO:0000256" key="3">
    <source>
        <dbReference type="SAM" id="Phobius"/>
    </source>
</evidence>
<dbReference type="Gene3D" id="1.20.1250.20">
    <property type="entry name" value="MFS general substrate transporter like domains"/>
    <property type="match status" value="2"/>
</dbReference>
<feature type="transmembrane region" description="Helical" evidence="3">
    <location>
        <begin position="540"/>
        <end position="560"/>
    </location>
</feature>
<keyword evidence="5" id="KW-1185">Reference proteome</keyword>
<evidence type="ECO:0000313" key="5">
    <source>
        <dbReference type="Proteomes" id="UP001642484"/>
    </source>
</evidence>
<evidence type="ECO:0000313" key="4">
    <source>
        <dbReference type="EMBL" id="CAK9090637.1"/>
    </source>
</evidence>
<feature type="transmembrane region" description="Helical" evidence="3">
    <location>
        <begin position="316"/>
        <end position="335"/>
    </location>
</feature>
<dbReference type="PANTHER" id="PTHR11328:SF24">
    <property type="entry name" value="MAJOR FACILITATOR SUPERFAMILY (MFS) PROFILE DOMAIN-CONTAINING PROTEIN"/>
    <property type="match status" value="1"/>
</dbReference>
<feature type="transmembrane region" description="Helical" evidence="3">
    <location>
        <begin position="600"/>
        <end position="622"/>
    </location>
</feature>
<organism evidence="4 5">
    <name type="scientific">Durusdinium trenchii</name>
    <dbReference type="NCBI Taxonomy" id="1381693"/>
    <lineage>
        <taxon>Eukaryota</taxon>
        <taxon>Sar</taxon>
        <taxon>Alveolata</taxon>
        <taxon>Dinophyceae</taxon>
        <taxon>Suessiales</taxon>
        <taxon>Symbiodiniaceae</taxon>
        <taxon>Durusdinium</taxon>
    </lineage>
</organism>
<keyword evidence="3" id="KW-0812">Transmembrane</keyword>
<comment type="similarity">
    <text evidence="1">Belongs to the major facilitator superfamily.</text>
</comment>
<accession>A0ABP0QUQ1</accession>
<keyword evidence="3" id="KW-0472">Membrane</keyword>
<feature type="transmembrane region" description="Helical" evidence="3">
    <location>
        <begin position="733"/>
        <end position="756"/>
    </location>
</feature>
<proteinExistence type="inferred from homology"/>
<feature type="transmembrane region" description="Helical" evidence="3">
    <location>
        <begin position="381"/>
        <end position="400"/>
    </location>
</feature>
<comment type="caution">
    <text evidence="4">The sequence shown here is derived from an EMBL/GenBank/DDBJ whole genome shotgun (WGS) entry which is preliminary data.</text>
</comment>
<feature type="transmembrane region" description="Helical" evidence="3">
    <location>
        <begin position="420"/>
        <end position="438"/>
    </location>
</feature>
<protein>
    <submittedName>
        <fullName evidence="4">Uncharacterized protein</fullName>
    </submittedName>
</protein>
<sequence length="840" mass="91710">MVSWCVSLVYGFPAFGFGAATVMISLFLPALYVDRLGVPLSHIGFVTTAVQLFDAVTDPLMGYLSDRAQFSSGRRRRICNPRRCLRVARALLRGVPLAGLTAVLAVKPKQRPFMLLGSWSLAASFVALFAPPKEGAGTALAWATTFALLTQLGLTCARVPWLAWGIELTNEYDKKTRLAPGAVSAMNSRRFARLPREREMAIEERNPSLRFDRRLIGLVMFGAYRSAWSARSVLSAEVCGSIILWFLIPIFWDWTFDSPSFLRRASTGATIFLMAAAFNFYFDGTRFTWKMWMDVVAVFVMMSVYATRAYYQPQKILLIGVLFISVTGFFALNGVQINWSKGMANVGLDWILSFMSYRWSGILACLTIASGDSSHPVTLTQVVVLTVIYYAHSLFMWHQASILNVERKQGGLTRAWPRKLYWTLETALMVILCCLWLGDVPVPKPPFDLFGSGKAVSDPGMKTPGDGGPKPTKHQECATPLPPQPDTSGGHAVHRPSTTASIFAKAPAEVRLRELGCRSASTGDLGEIVALESMEVFSRLTLMASVWAVAMAVHGTWCFCTVPDTAPTSVTSATTSATVARPTSKTWSFLRHVLEVRAAWSLWLATVLMSMAVVSNALLYPFFVKYVLREEGGLSTLLGLYILLGAVGVPLWAFASHRFDKRRTLAQATLLQGLALLVVFLFVEQGAVPIYSTCIVLAGLSFGGVPVLRFSMLADVADLAQLRSGGKRDEGKLVALFDISSKLAASALVALGFAVIDLSGYQAGQPDEEQGPASRLAIRIFYALVPALLAMLSALVVFCLYPLDRQQHTEILSELSRPTDADAAIVGKPMKAMNAGGAME</sequence>
<feature type="transmembrane region" description="Helical" evidence="3">
    <location>
        <begin position="112"/>
        <end position="130"/>
    </location>
</feature>
<dbReference type="InterPro" id="IPR039672">
    <property type="entry name" value="MFS_2"/>
</dbReference>
<dbReference type="SUPFAM" id="SSF103473">
    <property type="entry name" value="MFS general substrate transporter"/>
    <property type="match status" value="1"/>
</dbReference>
<evidence type="ECO:0000256" key="1">
    <source>
        <dbReference type="ARBA" id="ARBA00008335"/>
    </source>
</evidence>
<gene>
    <name evidence="4" type="ORF">CCMP2556_LOCUS43540</name>
</gene>
<feature type="transmembrane region" description="Helical" evidence="3">
    <location>
        <begin position="634"/>
        <end position="653"/>
    </location>
</feature>
<dbReference type="Pfam" id="PF13347">
    <property type="entry name" value="MFS_2"/>
    <property type="match status" value="2"/>
</dbReference>
<feature type="transmembrane region" description="Helical" evidence="3">
    <location>
        <begin position="347"/>
        <end position="369"/>
    </location>
</feature>
<dbReference type="Proteomes" id="UP001642484">
    <property type="component" value="Unassembled WGS sequence"/>
</dbReference>
<feature type="transmembrane region" description="Helical" evidence="3">
    <location>
        <begin position="665"/>
        <end position="683"/>
    </location>
</feature>
<name>A0ABP0QUQ1_9DINO</name>
<dbReference type="InterPro" id="IPR036259">
    <property type="entry name" value="MFS_trans_sf"/>
</dbReference>
<feature type="transmembrane region" description="Helical" evidence="3">
    <location>
        <begin position="776"/>
        <end position="801"/>
    </location>
</feature>
<feature type="transmembrane region" description="Helical" evidence="3">
    <location>
        <begin position="291"/>
        <end position="310"/>
    </location>
</feature>
<feature type="transmembrane region" description="Helical" evidence="3">
    <location>
        <begin position="689"/>
        <end position="712"/>
    </location>
</feature>
<feature type="transmembrane region" description="Helical" evidence="3">
    <location>
        <begin position="12"/>
        <end position="33"/>
    </location>
</feature>
<keyword evidence="3" id="KW-1133">Transmembrane helix</keyword>
<reference evidence="4 5" key="1">
    <citation type="submission" date="2024-02" db="EMBL/GenBank/DDBJ databases">
        <authorList>
            <person name="Chen Y."/>
            <person name="Shah S."/>
            <person name="Dougan E. K."/>
            <person name="Thang M."/>
            <person name="Chan C."/>
        </authorList>
    </citation>
    <scope>NUCLEOTIDE SEQUENCE [LARGE SCALE GENOMIC DNA]</scope>
</reference>
<feature type="transmembrane region" description="Helical" evidence="3">
    <location>
        <begin position="233"/>
        <end position="252"/>
    </location>
</feature>
<feature type="region of interest" description="Disordered" evidence="2">
    <location>
        <begin position="458"/>
        <end position="495"/>
    </location>
</feature>
<dbReference type="PANTHER" id="PTHR11328">
    <property type="entry name" value="MAJOR FACILITATOR SUPERFAMILY DOMAIN-CONTAINING PROTEIN"/>
    <property type="match status" value="1"/>
</dbReference>
<dbReference type="EMBL" id="CAXAMN010024873">
    <property type="protein sequence ID" value="CAK9090637.1"/>
    <property type="molecule type" value="Genomic_DNA"/>
</dbReference>
<evidence type="ECO:0000256" key="2">
    <source>
        <dbReference type="SAM" id="MobiDB-lite"/>
    </source>
</evidence>
<feature type="transmembrane region" description="Helical" evidence="3">
    <location>
        <begin position="264"/>
        <end position="282"/>
    </location>
</feature>